<name>A0A6J6IF39_9ZZZZ</name>
<protein>
    <submittedName>
        <fullName evidence="3">Unannotated protein</fullName>
    </submittedName>
</protein>
<dbReference type="InterPro" id="IPR028082">
    <property type="entry name" value="Peripla_BP_I"/>
</dbReference>
<evidence type="ECO:0000259" key="2">
    <source>
        <dbReference type="Pfam" id="PF13458"/>
    </source>
</evidence>
<keyword evidence="1" id="KW-0732">Signal</keyword>
<dbReference type="InterPro" id="IPR028081">
    <property type="entry name" value="Leu-bd"/>
</dbReference>
<dbReference type="AlphaFoldDB" id="A0A6J6IF39"/>
<proteinExistence type="predicted"/>
<dbReference type="Pfam" id="PF13458">
    <property type="entry name" value="Peripla_BP_6"/>
    <property type="match status" value="1"/>
</dbReference>
<dbReference type="Gene3D" id="3.40.50.2300">
    <property type="match status" value="3"/>
</dbReference>
<gene>
    <name evidence="3" type="ORF">UFOPK1961_00256</name>
</gene>
<dbReference type="PROSITE" id="PS51257">
    <property type="entry name" value="PROKAR_LIPOPROTEIN"/>
    <property type="match status" value="1"/>
</dbReference>
<evidence type="ECO:0000256" key="1">
    <source>
        <dbReference type="ARBA" id="ARBA00022729"/>
    </source>
</evidence>
<organism evidence="3">
    <name type="scientific">freshwater metagenome</name>
    <dbReference type="NCBI Taxonomy" id="449393"/>
    <lineage>
        <taxon>unclassified sequences</taxon>
        <taxon>metagenomes</taxon>
        <taxon>ecological metagenomes</taxon>
    </lineage>
</organism>
<dbReference type="EMBL" id="CAEZVJ010000016">
    <property type="protein sequence ID" value="CAB4623419.1"/>
    <property type="molecule type" value="Genomic_DNA"/>
</dbReference>
<dbReference type="SUPFAM" id="SSF53822">
    <property type="entry name" value="Periplasmic binding protein-like I"/>
    <property type="match status" value="1"/>
</dbReference>
<sequence length="448" mass="45472">MGAFAKASASQKVSGAILASVLLGVSVFSVSGCASTSAAAIDCETFAAPEAGGTGTTSAEPTGNTVPDGSEIELKIGTALPQTGNLAFLGPPEEAGVSLGIAEVNSAKKGITIDAVWGDSGDTDNKAYETEIPRILDAGVSAVIGAASSGTSLQFIDQVTGAGVIQFSPANTSAALSNYADNGLYFRTAPSDVLQGEVLGNLIASDGIETLGMIVLNDSYGTGLARFTCEAFTAAGGTVVAAPMYNTGDTSFDAQISSVTAAAPDAIVLITFEEVKTIAPELIGGGFPAEKVYFVDGNLANYSEDFEPGLLTGAKGTLPGLDITTIADFTTRMNDNWVSLGNEDLAEVYAYGPEAYDAVVLIALASLEARSTEGADIASKLQEVSGGVEGGTKCTSFAECADIINDGGQADYDGVSGPISFDENGDPTEAEIGIYQYGEDNVAVPFYG</sequence>
<evidence type="ECO:0000313" key="3">
    <source>
        <dbReference type="EMBL" id="CAB4623419.1"/>
    </source>
</evidence>
<dbReference type="PANTHER" id="PTHR30483:SF6">
    <property type="entry name" value="PERIPLASMIC BINDING PROTEIN OF ABC TRANSPORTER FOR NATURAL AMINO ACIDS"/>
    <property type="match status" value="1"/>
</dbReference>
<dbReference type="InterPro" id="IPR051010">
    <property type="entry name" value="BCAA_transport"/>
</dbReference>
<accession>A0A6J6IF39</accession>
<dbReference type="CDD" id="cd06346">
    <property type="entry name" value="PBP1_ABC_ligand_binding-like"/>
    <property type="match status" value="1"/>
</dbReference>
<dbReference type="PANTHER" id="PTHR30483">
    <property type="entry name" value="LEUCINE-SPECIFIC-BINDING PROTEIN"/>
    <property type="match status" value="1"/>
</dbReference>
<reference evidence="3" key="1">
    <citation type="submission" date="2020-05" db="EMBL/GenBank/DDBJ databases">
        <authorList>
            <person name="Chiriac C."/>
            <person name="Salcher M."/>
            <person name="Ghai R."/>
            <person name="Kavagutti S V."/>
        </authorList>
    </citation>
    <scope>NUCLEOTIDE SEQUENCE</scope>
</reference>
<feature type="domain" description="Leucine-binding protein" evidence="2">
    <location>
        <begin position="74"/>
        <end position="390"/>
    </location>
</feature>